<sequence>MADMKTQLLIITALESELDKSILPAGIGIVYSGVGKINATAATIQAIHELQPRRIVNFGTVGKINPALHGLLEIGKVIQRDMMTVPLAPRGQTPFCSKPYEYLSLGGDHICGTGDSFVTAHDPWLASQGIDVVDMELFAIANIAHQFNVPWQSFKYVSDDANADSGNEWKHRVNHGQELYLEKLKELMSA</sequence>
<gene>
    <name evidence="2" type="ORF">CBI30_06540</name>
</gene>
<dbReference type="EMBL" id="NGUO01000009">
    <property type="protein sequence ID" value="OWS71732.1"/>
    <property type="molecule type" value="Genomic_DNA"/>
</dbReference>
<dbReference type="GO" id="GO:0008782">
    <property type="term" value="F:adenosylhomocysteine nucleosidase activity"/>
    <property type="evidence" value="ECO:0007669"/>
    <property type="project" value="TreeGrafter"/>
</dbReference>
<dbReference type="GO" id="GO:0009116">
    <property type="term" value="P:nucleoside metabolic process"/>
    <property type="evidence" value="ECO:0007669"/>
    <property type="project" value="InterPro"/>
</dbReference>
<dbReference type="GO" id="GO:0019284">
    <property type="term" value="P:L-methionine salvage from S-adenosylmethionine"/>
    <property type="evidence" value="ECO:0007669"/>
    <property type="project" value="TreeGrafter"/>
</dbReference>
<feature type="domain" description="Nucleoside phosphorylase" evidence="1">
    <location>
        <begin position="29"/>
        <end position="69"/>
    </location>
</feature>
<proteinExistence type="predicted"/>
<name>A0A254Q888_9BURK</name>
<keyword evidence="3" id="KW-1185">Reference proteome</keyword>
<comment type="caution">
    <text evidence="2">The sequence shown here is derived from an EMBL/GenBank/DDBJ whole genome shotgun (WGS) entry which is preliminary data.</text>
</comment>
<dbReference type="InterPro" id="IPR000845">
    <property type="entry name" value="Nucleoside_phosphorylase_d"/>
</dbReference>
<dbReference type="AlphaFoldDB" id="A0A254Q888"/>
<evidence type="ECO:0000259" key="1">
    <source>
        <dbReference type="Pfam" id="PF01048"/>
    </source>
</evidence>
<reference evidence="2 3" key="1">
    <citation type="submission" date="2017-05" db="EMBL/GenBank/DDBJ databases">
        <title>Polynucleobacter sp. MWH-K35W1 isolated from the permanently anoxic monimolimnion of a meromictic lake.</title>
        <authorList>
            <person name="Hahn M.W."/>
        </authorList>
    </citation>
    <scope>NUCLEOTIDE SEQUENCE [LARGE SCALE GENOMIC DNA]</scope>
    <source>
        <strain evidence="2 3">MWH-K35W1</strain>
    </source>
</reference>
<dbReference type="GO" id="GO:0005829">
    <property type="term" value="C:cytosol"/>
    <property type="evidence" value="ECO:0007669"/>
    <property type="project" value="TreeGrafter"/>
</dbReference>
<dbReference type="Gene3D" id="3.40.50.1580">
    <property type="entry name" value="Nucleoside phosphorylase domain"/>
    <property type="match status" value="1"/>
</dbReference>
<dbReference type="InterPro" id="IPR035994">
    <property type="entry name" value="Nucleoside_phosphorylase_sf"/>
</dbReference>
<dbReference type="Pfam" id="PF01048">
    <property type="entry name" value="PNP_UDP_1"/>
    <property type="match status" value="2"/>
</dbReference>
<accession>A0A254Q888</accession>
<dbReference type="Proteomes" id="UP000198104">
    <property type="component" value="Unassembled WGS sequence"/>
</dbReference>
<evidence type="ECO:0000313" key="2">
    <source>
        <dbReference type="EMBL" id="OWS71732.1"/>
    </source>
</evidence>
<dbReference type="PANTHER" id="PTHR46832:SF1">
    <property type="entry name" value="5'-METHYLTHIOADENOSINE_S-ADENOSYLHOMOCYSTEINE NUCLEOSIDASE"/>
    <property type="match status" value="1"/>
</dbReference>
<protein>
    <submittedName>
        <fullName evidence="2">5'-methylthioadenosine nucleosidase</fullName>
    </submittedName>
</protein>
<dbReference type="PANTHER" id="PTHR46832">
    <property type="entry name" value="5'-METHYLTHIOADENOSINE/S-ADENOSYLHOMOCYSTEINE NUCLEOSIDASE"/>
    <property type="match status" value="1"/>
</dbReference>
<dbReference type="GO" id="GO:0008930">
    <property type="term" value="F:methylthioadenosine nucleosidase activity"/>
    <property type="evidence" value="ECO:0007669"/>
    <property type="project" value="TreeGrafter"/>
</dbReference>
<feature type="domain" description="Nucleoside phosphorylase" evidence="1">
    <location>
        <begin position="124"/>
        <end position="172"/>
    </location>
</feature>
<organism evidence="2 3">
    <name type="scientific">Polynucleobacter aenigmaticus</name>
    <dbReference type="NCBI Taxonomy" id="1743164"/>
    <lineage>
        <taxon>Bacteria</taxon>
        <taxon>Pseudomonadati</taxon>
        <taxon>Pseudomonadota</taxon>
        <taxon>Betaproteobacteria</taxon>
        <taxon>Burkholderiales</taxon>
        <taxon>Burkholderiaceae</taxon>
        <taxon>Polynucleobacter</taxon>
    </lineage>
</organism>
<dbReference type="SUPFAM" id="SSF53167">
    <property type="entry name" value="Purine and uridine phosphorylases"/>
    <property type="match status" value="1"/>
</dbReference>
<evidence type="ECO:0000313" key="3">
    <source>
        <dbReference type="Proteomes" id="UP000198104"/>
    </source>
</evidence>
<dbReference type="OrthoDB" id="9792278at2"/>